<gene>
    <name evidence="1" type="ORF">K504DRAFT_454252</name>
</gene>
<accession>A0A6G1JQF5</accession>
<dbReference type="Proteomes" id="UP000799428">
    <property type="component" value="Unassembled WGS sequence"/>
</dbReference>
<evidence type="ECO:0000313" key="2">
    <source>
        <dbReference type="Proteomes" id="UP000799428"/>
    </source>
</evidence>
<organism evidence="1 2">
    <name type="scientific">Pleomassaria siparia CBS 279.74</name>
    <dbReference type="NCBI Taxonomy" id="1314801"/>
    <lineage>
        <taxon>Eukaryota</taxon>
        <taxon>Fungi</taxon>
        <taxon>Dikarya</taxon>
        <taxon>Ascomycota</taxon>
        <taxon>Pezizomycotina</taxon>
        <taxon>Dothideomycetes</taxon>
        <taxon>Pleosporomycetidae</taxon>
        <taxon>Pleosporales</taxon>
        <taxon>Pleomassariaceae</taxon>
        <taxon>Pleomassaria</taxon>
    </lineage>
</organism>
<protein>
    <submittedName>
        <fullName evidence="1">Uncharacterized protein</fullName>
    </submittedName>
</protein>
<name>A0A6G1JQF5_9PLEO</name>
<keyword evidence="2" id="KW-1185">Reference proteome</keyword>
<evidence type="ECO:0000313" key="1">
    <source>
        <dbReference type="EMBL" id="KAF2702512.1"/>
    </source>
</evidence>
<dbReference type="EMBL" id="MU005817">
    <property type="protein sequence ID" value="KAF2702512.1"/>
    <property type="molecule type" value="Genomic_DNA"/>
</dbReference>
<sequence length="191" mass="21581">MPAFCCFLDGIAEWNEAIQGYTLAKRYASLYNALHVIQATLLFFTSGSRAGQLRATLLSAKELRKGIALPKSVMPVLSDSLGLPSLNLGVEDVIFEEFPLLLGRERRDWGETPDWGVSKIFSIIWQWDFNLLGVFSPSAYRCGLHRVTRLVPQVRSNAMLVDINKYIWCRDCVVRGRAREGYIELSPKILV</sequence>
<reference evidence="1" key="1">
    <citation type="journal article" date="2020" name="Stud. Mycol.">
        <title>101 Dothideomycetes genomes: a test case for predicting lifestyles and emergence of pathogens.</title>
        <authorList>
            <person name="Haridas S."/>
            <person name="Albert R."/>
            <person name="Binder M."/>
            <person name="Bloem J."/>
            <person name="Labutti K."/>
            <person name="Salamov A."/>
            <person name="Andreopoulos B."/>
            <person name="Baker S."/>
            <person name="Barry K."/>
            <person name="Bills G."/>
            <person name="Bluhm B."/>
            <person name="Cannon C."/>
            <person name="Castanera R."/>
            <person name="Culley D."/>
            <person name="Daum C."/>
            <person name="Ezra D."/>
            <person name="Gonzalez J."/>
            <person name="Henrissat B."/>
            <person name="Kuo A."/>
            <person name="Liang C."/>
            <person name="Lipzen A."/>
            <person name="Lutzoni F."/>
            <person name="Magnuson J."/>
            <person name="Mondo S."/>
            <person name="Nolan M."/>
            <person name="Ohm R."/>
            <person name="Pangilinan J."/>
            <person name="Park H.-J."/>
            <person name="Ramirez L."/>
            <person name="Alfaro M."/>
            <person name="Sun H."/>
            <person name="Tritt A."/>
            <person name="Yoshinaga Y."/>
            <person name="Zwiers L.-H."/>
            <person name="Turgeon B."/>
            <person name="Goodwin S."/>
            <person name="Spatafora J."/>
            <person name="Crous P."/>
            <person name="Grigoriev I."/>
        </authorList>
    </citation>
    <scope>NUCLEOTIDE SEQUENCE</scope>
    <source>
        <strain evidence="1">CBS 279.74</strain>
    </source>
</reference>
<dbReference type="AlphaFoldDB" id="A0A6G1JQF5"/>
<proteinExistence type="predicted"/>